<feature type="region of interest" description="Disordered" evidence="1">
    <location>
        <begin position="1"/>
        <end position="21"/>
    </location>
</feature>
<sequence>MLNYTKAGNAAISSLRPFAEH</sequence>
<accession>A0A2P2N8S2</accession>
<reference evidence="2" key="1">
    <citation type="submission" date="2018-02" db="EMBL/GenBank/DDBJ databases">
        <title>Rhizophora mucronata_Transcriptome.</title>
        <authorList>
            <person name="Meera S.P."/>
            <person name="Sreeshan A."/>
            <person name="Augustine A."/>
        </authorList>
    </citation>
    <scope>NUCLEOTIDE SEQUENCE</scope>
    <source>
        <tissue evidence="2">Leaf</tissue>
    </source>
</reference>
<proteinExistence type="predicted"/>
<evidence type="ECO:0000256" key="1">
    <source>
        <dbReference type="SAM" id="MobiDB-lite"/>
    </source>
</evidence>
<dbReference type="EMBL" id="GGEC01058368">
    <property type="protein sequence ID" value="MBX38852.1"/>
    <property type="molecule type" value="Transcribed_RNA"/>
</dbReference>
<protein>
    <submittedName>
        <fullName evidence="2">Uncharacterized protein</fullName>
    </submittedName>
</protein>
<evidence type="ECO:0000313" key="2">
    <source>
        <dbReference type="EMBL" id="MBX38852.1"/>
    </source>
</evidence>
<name>A0A2P2N8S2_RHIMU</name>
<dbReference type="AlphaFoldDB" id="A0A2P2N8S2"/>
<organism evidence="2">
    <name type="scientific">Rhizophora mucronata</name>
    <name type="common">Asiatic mangrove</name>
    <dbReference type="NCBI Taxonomy" id="61149"/>
    <lineage>
        <taxon>Eukaryota</taxon>
        <taxon>Viridiplantae</taxon>
        <taxon>Streptophyta</taxon>
        <taxon>Embryophyta</taxon>
        <taxon>Tracheophyta</taxon>
        <taxon>Spermatophyta</taxon>
        <taxon>Magnoliopsida</taxon>
        <taxon>eudicotyledons</taxon>
        <taxon>Gunneridae</taxon>
        <taxon>Pentapetalae</taxon>
        <taxon>rosids</taxon>
        <taxon>fabids</taxon>
        <taxon>Malpighiales</taxon>
        <taxon>Rhizophoraceae</taxon>
        <taxon>Rhizophora</taxon>
    </lineage>
</organism>